<dbReference type="AlphaFoldDB" id="A0A1X7H7J1"/>
<keyword evidence="2" id="KW-0808">Transferase</keyword>
<feature type="domain" description="N-acetyltransferase" evidence="1">
    <location>
        <begin position="1"/>
        <end position="154"/>
    </location>
</feature>
<dbReference type="GO" id="GO:0016747">
    <property type="term" value="F:acyltransferase activity, transferring groups other than amino-acyl groups"/>
    <property type="evidence" value="ECO:0007669"/>
    <property type="project" value="InterPro"/>
</dbReference>
<organism evidence="2 3">
    <name type="scientific">Paenibacillus uliginis N3/975</name>
    <dbReference type="NCBI Taxonomy" id="1313296"/>
    <lineage>
        <taxon>Bacteria</taxon>
        <taxon>Bacillati</taxon>
        <taxon>Bacillota</taxon>
        <taxon>Bacilli</taxon>
        <taxon>Bacillales</taxon>
        <taxon>Paenibacillaceae</taxon>
        <taxon>Paenibacillus</taxon>
    </lineage>
</organism>
<dbReference type="Proteomes" id="UP000192940">
    <property type="component" value="Chromosome I"/>
</dbReference>
<proteinExistence type="predicted"/>
<dbReference type="InterPro" id="IPR016181">
    <property type="entry name" value="Acyl_CoA_acyltransferase"/>
</dbReference>
<dbReference type="CDD" id="cd04301">
    <property type="entry name" value="NAT_SF"/>
    <property type="match status" value="1"/>
</dbReference>
<dbReference type="EMBL" id="LT840184">
    <property type="protein sequence ID" value="SMF80267.1"/>
    <property type="molecule type" value="Genomic_DNA"/>
</dbReference>
<dbReference type="RefSeq" id="WP_208918693.1">
    <property type="nucleotide sequence ID" value="NZ_LT840184.1"/>
</dbReference>
<dbReference type="Pfam" id="PF00583">
    <property type="entry name" value="Acetyltransf_1"/>
    <property type="match status" value="1"/>
</dbReference>
<evidence type="ECO:0000313" key="3">
    <source>
        <dbReference type="Proteomes" id="UP000192940"/>
    </source>
</evidence>
<dbReference type="SUPFAM" id="SSF55729">
    <property type="entry name" value="Acyl-CoA N-acyltransferases (Nat)"/>
    <property type="match status" value="1"/>
</dbReference>
<gene>
    <name evidence="2" type="ORF">SAMN05661091_1820</name>
</gene>
<dbReference type="STRING" id="1313296.SAMN05661091_1820"/>
<keyword evidence="3" id="KW-1185">Reference proteome</keyword>
<evidence type="ECO:0000313" key="2">
    <source>
        <dbReference type="EMBL" id="SMF80267.1"/>
    </source>
</evidence>
<dbReference type="Gene3D" id="3.40.630.30">
    <property type="match status" value="1"/>
</dbReference>
<dbReference type="PROSITE" id="PS51186">
    <property type="entry name" value="GNAT"/>
    <property type="match status" value="1"/>
</dbReference>
<reference evidence="2 3" key="1">
    <citation type="submission" date="2017-04" db="EMBL/GenBank/DDBJ databases">
        <authorList>
            <person name="Afonso C.L."/>
            <person name="Miller P.J."/>
            <person name="Scott M.A."/>
            <person name="Spackman E."/>
            <person name="Goraichik I."/>
            <person name="Dimitrov K.M."/>
            <person name="Suarez D.L."/>
            <person name="Swayne D.E."/>
        </authorList>
    </citation>
    <scope>NUCLEOTIDE SEQUENCE [LARGE SCALE GENOMIC DNA]</scope>
    <source>
        <strain evidence="2 3">N3/975</strain>
    </source>
</reference>
<accession>A0A1X7H7J1</accession>
<dbReference type="InterPro" id="IPR000182">
    <property type="entry name" value="GNAT_dom"/>
</dbReference>
<sequence length="154" mass="18446">MKIRLATAKDIDQLVRMRWDFTNEYNEVKIAEEHYEDFYEECRVFLDQAIQGDKWFIWVAEANGKILSHIFIELIDKVPRPGRKTEPFAYMTNVYTLPEHRGKGLGSQLHKEIESWSRDGNHEFIIVWPSDWSIEFYKRSGYKHCVEPMELMLE</sequence>
<evidence type="ECO:0000259" key="1">
    <source>
        <dbReference type="PROSITE" id="PS51186"/>
    </source>
</evidence>
<name>A0A1X7H7J1_9BACL</name>
<protein>
    <submittedName>
        <fullName evidence="2">Predicted N-acetyltransferase YhbS</fullName>
    </submittedName>
</protein>